<accession>A0A344LUZ5</accession>
<dbReference type="GO" id="GO:0032259">
    <property type="term" value="P:methylation"/>
    <property type="evidence" value="ECO:0007669"/>
    <property type="project" value="UniProtKB-KW"/>
</dbReference>
<proteinExistence type="inferred from homology"/>
<dbReference type="AlphaFoldDB" id="A0A344LUZ5"/>
<organism evidence="7 8">
    <name type="scientific">Flavobacterium fluviale</name>
    <dbReference type="NCBI Taxonomy" id="2249356"/>
    <lineage>
        <taxon>Bacteria</taxon>
        <taxon>Pseudomonadati</taxon>
        <taxon>Bacteroidota</taxon>
        <taxon>Flavobacteriia</taxon>
        <taxon>Flavobacteriales</taxon>
        <taxon>Flavobacteriaceae</taxon>
        <taxon>Flavobacterium</taxon>
    </lineage>
</organism>
<dbReference type="OrthoDB" id="9805629at2"/>
<dbReference type="GO" id="GO:0043565">
    <property type="term" value="F:sequence-specific DNA binding"/>
    <property type="evidence" value="ECO:0007669"/>
    <property type="project" value="TreeGrafter"/>
</dbReference>
<dbReference type="KEGG" id="ffl:HYN86_14480"/>
<evidence type="ECO:0000313" key="7">
    <source>
        <dbReference type="EMBL" id="AXB57737.1"/>
    </source>
</evidence>
<keyword evidence="8" id="KW-1185">Reference proteome</keyword>
<evidence type="ECO:0000313" key="8">
    <source>
        <dbReference type="Proteomes" id="UP000251561"/>
    </source>
</evidence>
<dbReference type="GO" id="GO:0006298">
    <property type="term" value="P:mismatch repair"/>
    <property type="evidence" value="ECO:0007669"/>
    <property type="project" value="TreeGrafter"/>
</dbReference>
<dbReference type="PIRSF" id="PIRSF000398">
    <property type="entry name" value="M_m6A_EcoRV"/>
    <property type="match status" value="1"/>
</dbReference>
<keyword evidence="4" id="KW-0808">Transferase</keyword>
<evidence type="ECO:0000256" key="5">
    <source>
        <dbReference type="ARBA" id="ARBA00022691"/>
    </source>
</evidence>
<reference evidence="7 8" key="1">
    <citation type="submission" date="2018-06" db="EMBL/GenBank/DDBJ databases">
        <title>Genome sequencing of Flavobacterium.</title>
        <authorList>
            <person name="Baek M.-G."/>
            <person name="Yi H."/>
        </authorList>
    </citation>
    <scope>NUCLEOTIDE SEQUENCE [LARGE SCALE GENOMIC DNA]</scope>
    <source>
        <strain evidence="7 8">HYN0086</strain>
    </source>
</reference>
<dbReference type="Gene3D" id="1.10.1020.10">
    <property type="entry name" value="Adenine-specific Methyltransferase, Domain 2"/>
    <property type="match status" value="1"/>
</dbReference>
<dbReference type="InterPro" id="IPR029063">
    <property type="entry name" value="SAM-dependent_MTases_sf"/>
</dbReference>
<dbReference type="GO" id="GO:1904047">
    <property type="term" value="F:S-adenosyl-L-methionine binding"/>
    <property type="evidence" value="ECO:0007669"/>
    <property type="project" value="TreeGrafter"/>
</dbReference>
<dbReference type="PANTHER" id="PTHR30481:SF2">
    <property type="entry name" value="SITE-SPECIFIC DNA-METHYLTRANSFERASE (ADENINE-SPECIFIC)"/>
    <property type="match status" value="1"/>
</dbReference>
<sequence length="302" mass="34902">MFYSPLRYPGGKNKLAAFVAKICIDNGISGHYVEPYAGGASVALFLLFEGFVDNITINDKDQSIYAFWYSVLFETDNLCELIEKTEINIENRNRLKRIQNNKENSTLLELGFSTLFLNRTNRDGIIKGGVIGGNDQNGAYKLDCRFNKSEIIRKIRLIASRKSNITLYCLDALDLIDKMEQESNNANTIFYFDPPYYLKASSLYMNYYQKNDHEEVANKIKKINKINWIVSYDNHPIIRELYSPFAKKEYTFNHSAHSSKIGQEILFFSKELLQPTVQKWSPIDFKLTKKSNSKKIQFIPSI</sequence>
<dbReference type="EC" id="2.1.1.72" evidence="2"/>
<dbReference type="RefSeq" id="WP_113678681.1">
    <property type="nucleotide sequence ID" value="NZ_CP030261.1"/>
</dbReference>
<dbReference type="InterPro" id="IPR023095">
    <property type="entry name" value="Ade_MeTrfase_dom_2"/>
</dbReference>
<dbReference type="InterPro" id="IPR012327">
    <property type="entry name" value="MeTrfase_D12"/>
</dbReference>
<keyword evidence="5" id="KW-0949">S-adenosyl-L-methionine</keyword>
<evidence type="ECO:0000256" key="4">
    <source>
        <dbReference type="ARBA" id="ARBA00022679"/>
    </source>
</evidence>
<evidence type="ECO:0000256" key="1">
    <source>
        <dbReference type="ARBA" id="ARBA00006594"/>
    </source>
</evidence>
<evidence type="ECO:0000256" key="3">
    <source>
        <dbReference type="ARBA" id="ARBA00022603"/>
    </source>
</evidence>
<gene>
    <name evidence="7" type="ORF">HYN86_14480</name>
</gene>
<evidence type="ECO:0000256" key="2">
    <source>
        <dbReference type="ARBA" id="ARBA00011900"/>
    </source>
</evidence>
<dbReference type="PANTHER" id="PTHR30481">
    <property type="entry name" value="DNA ADENINE METHYLASE"/>
    <property type="match status" value="1"/>
</dbReference>
<keyword evidence="3 7" id="KW-0489">Methyltransferase</keyword>
<dbReference type="Gene3D" id="3.40.50.150">
    <property type="entry name" value="Vaccinia Virus protein VP39"/>
    <property type="match status" value="1"/>
</dbReference>
<dbReference type="InterPro" id="IPR012263">
    <property type="entry name" value="M_m6A_EcoRV"/>
</dbReference>
<dbReference type="GO" id="GO:0009307">
    <property type="term" value="P:DNA restriction-modification system"/>
    <property type="evidence" value="ECO:0007669"/>
    <property type="project" value="InterPro"/>
</dbReference>
<dbReference type="Pfam" id="PF02086">
    <property type="entry name" value="MethyltransfD12"/>
    <property type="match status" value="1"/>
</dbReference>
<protein>
    <recommendedName>
        <fullName evidence="2">site-specific DNA-methyltransferase (adenine-specific)</fullName>
        <ecNumber evidence="2">2.1.1.72</ecNumber>
    </recommendedName>
</protein>
<evidence type="ECO:0000256" key="6">
    <source>
        <dbReference type="ARBA" id="ARBA00047942"/>
    </source>
</evidence>
<comment type="similarity">
    <text evidence="1">Belongs to the N(4)/N(6)-methyltransferase family.</text>
</comment>
<comment type="catalytic activity">
    <reaction evidence="6">
        <text>a 2'-deoxyadenosine in DNA + S-adenosyl-L-methionine = an N(6)-methyl-2'-deoxyadenosine in DNA + S-adenosyl-L-homocysteine + H(+)</text>
        <dbReference type="Rhea" id="RHEA:15197"/>
        <dbReference type="Rhea" id="RHEA-COMP:12418"/>
        <dbReference type="Rhea" id="RHEA-COMP:12419"/>
        <dbReference type="ChEBI" id="CHEBI:15378"/>
        <dbReference type="ChEBI" id="CHEBI:57856"/>
        <dbReference type="ChEBI" id="CHEBI:59789"/>
        <dbReference type="ChEBI" id="CHEBI:90615"/>
        <dbReference type="ChEBI" id="CHEBI:90616"/>
        <dbReference type="EC" id="2.1.1.72"/>
    </reaction>
</comment>
<dbReference type="Proteomes" id="UP000251561">
    <property type="component" value="Chromosome"/>
</dbReference>
<dbReference type="PRINTS" id="PR00505">
    <property type="entry name" value="D12N6MTFRASE"/>
</dbReference>
<name>A0A344LUZ5_9FLAO</name>
<dbReference type="GO" id="GO:0009007">
    <property type="term" value="F:site-specific DNA-methyltransferase (adenine-specific) activity"/>
    <property type="evidence" value="ECO:0007669"/>
    <property type="project" value="UniProtKB-EC"/>
</dbReference>
<dbReference type="SUPFAM" id="SSF53335">
    <property type="entry name" value="S-adenosyl-L-methionine-dependent methyltransferases"/>
    <property type="match status" value="1"/>
</dbReference>
<dbReference type="EMBL" id="CP030261">
    <property type="protein sequence ID" value="AXB57737.1"/>
    <property type="molecule type" value="Genomic_DNA"/>
</dbReference>
<dbReference type="REBASE" id="257799">
    <property type="entry name" value="M.Fsp86ORF14480P"/>
</dbReference>